<dbReference type="HAMAP" id="MF_00849">
    <property type="entry name" value="BipA"/>
    <property type="match status" value="1"/>
</dbReference>
<dbReference type="PROSITE" id="PS00301">
    <property type="entry name" value="G_TR_1"/>
    <property type="match status" value="1"/>
</dbReference>
<dbReference type="NCBIfam" id="TIGR01394">
    <property type="entry name" value="TypA_BipA"/>
    <property type="match status" value="1"/>
</dbReference>
<reference evidence="6" key="1">
    <citation type="journal article" date="2019" name="Int. J. Syst. Evol. Microbiol.">
        <title>The Global Catalogue of Microorganisms (GCM) 10K type strain sequencing project: providing services to taxonomists for standard genome sequencing and annotation.</title>
        <authorList>
            <consortium name="The Broad Institute Genomics Platform"/>
            <consortium name="The Broad Institute Genome Sequencing Center for Infectious Disease"/>
            <person name="Wu L."/>
            <person name="Ma J."/>
        </authorList>
    </citation>
    <scope>NUCLEOTIDE SEQUENCE [LARGE SCALE GENOMIC DNA]</scope>
    <source>
        <strain evidence="6">CGMCC 1.9106</strain>
    </source>
</reference>
<feature type="domain" description="Tr-type G" evidence="4">
    <location>
        <begin position="5"/>
        <end position="211"/>
    </location>
</feature>
<dbReference type="CDD" id="cd03710">
    <property type="entry name" value="BipA_TypA_C"/>
    <property type="match status" value="1"/>
</dbReference>
<evidence type="ECO:0000256" key="1">
    <source>
        <dbReference type="ARBA" id="ARBA00022741"/>
    </source>
</evidence>
<dbReference type="SUPFAM" id="SSF52540">
    <property type="entry name" value="P-loop containing nucleoside triphosphate hydrolases"/>
    <property type="match status" value="1"/>
</dbReference>
<dbReference type="SUPFAM" id="SSF50447">
    <property type="entry name" value="Translation proteins"/>
    <property type="match status" value="1"/>
</dbReference>
<dbReference type="InterPro" id="IPR005225">
    <property type="entry name" value="Small_GTP-bd"/>
</dbReference>
<dbReference type="Gene3D" id="3.30.70.240">
    <property type="match status" value="1"/>
</dbReference>
<dbReference type="PANTHER" id="PTHR42908:SF8">
    <property type="entry name" value="TR-TYPE G DOMAIN-CONTAINING PROTEIN"/>
    <property type="match status" value="1"/>
</dbReference>
<dbReference type="InterPro" id="IPR035647">
    <property type="entry name" value="EFG_III/V"/>
</dbReference>
<dbReference type="InterPro" id="IPR047041">
    <property type="entry name" value="BipA_GTP-bd_dom"/>
</dbReference>
<dbReference type="Gene3D" id="3.30.70.870">
    <property type="entry name" value="Elongation Factor G (Translational Gtpase), domain 3"/>
    <property type="match status" value="1"/>
</dbReference>
<name>A0ABW2GMS1_9ACTN</name>
<dbReference type="Pfam" id="PF00679">
    <property type="entry name" value="EFG_C"/>
    <property type="match status" value="1"/>
</dbReference>
<dbReference type="InterPro" id="IPR004161">
    <property type="entry name" value="EFTu-like_2"/>
</dbReference>
<dbReference type="InterPro" id="IPR035651">
    <property type="entry name" value="BipA_V"/>
</dbReference>
<evidence type="ECO:0000313" key="6">
    <source>
        <dbReference type="Proteomes" id="UP001596392"/>
    </source>
</evidence>
<dbReference type="PRINTS" id="PR00315">
    <property type="entry name" value="ELONGATNFCT"/>
</dbReference>
<dbReference type="CDD" id="cd03691">
    <property type="entry name" value="BipA_TypA_II"/>
    <property type="match status" value="1"/>
</dbReference>
<dbReference type="Gene3D" id="3.40.50.300">
    <property type="entry name" value="P-loop containing nucleotide triphosphate hydrolases"/>
    <property type="match status" value="1"/>
</dbReference>
<dbReference type="Pfam" id="PF00009">
    <property type="entry name" value="GTP_EFTU"/>
    <property type="match status" value="1"/>
</dbReference>
<dbReference type="Pfam" id="PF03144">
    <property type="entry name" value="GTP_EFTU_D2"/>
    <property type="match status" value="1"/>
</dbReference>
<dbReference type="Proteomes" id="UP001596392">
    <property type="component" value="Unassembled WGS sequence"/>
</dbReference>
<keyword evidence="6" id="KW-1185">Reference proteome</keyword>
<accession>A0ABW2GMS1</accession>
<dbReference type="PANTHER" id="PTHR42908">
    <property type="entry name" value="TRANSLATION ELONGATION FACTOR-RELATED"/>
    <property type="match status" value="1"/>
</dbReference>
<proteinExistence type="inferred from homology"/>
<dbReference type="InterPro" id="IPR048876">
    <property type="entry name" value="BipA_C"/>
</dbReference>
<keyword evidence="3" id="KW-0820">tRNA-binding</keyword>
<dbReference type="Gene3D" id="2.40.30.10">
    <property type="entry name" value="Translation factors"/>
    <property type="match status" value="1"/>
</dbReference>
<comment type="catalytic activity">
    <reaction evidence="3">
        <text>GTP + H2O = GDP + phosphate + H(+)</text>
        <dbReference type="Rhea" id="RHEA:19669"/>
        <dbReference type="ChEBI" id="CHEBI:15377"/>
        <dbReference type="ChEBI" id="CHEBI:15378"/>
        <dbReference type="ChEBI" id="CHEBI:37565"/>
        <dbReference type="ChEBI" id="CHEBI:43474"/>
        <dbReference type="ChEBI" id="CHEBI:58189"/>
    </reaction>
</comment>
<dbReference type="Gene3D" id="2.40.50.250">
    <property type="entry name" value="bipa protein"/>
    <property type="match status" value="1"/>
</dbReference>
<sequence>MLTRPDLRNVAIVAHVDHGKTTLVDAMLTQAGAFHARAAAADRVMDSGDLEREKGITILAKNTAVKYVGESGEQVTINIIDTPGHADFGGEVERGLTMVDGVILLVDASEGPLPQTRFVLRKALKARMPIILVINKVDRPDARIKEVVDDTYELFLDLDADESQIEFPIVYACARDGIASLTQPEDGKVPTDSDSLQPLFQALLDTIPAPTYTEGAPLQAHVTNLDASPFLGRLALCRVREGRIRKGQTVTWCKTDGTQQNVRISELLMTEALERKPADEAGPGDIIAVAGIADIMIGETLADPENPIPLPLITVDEPAISMTIGTNTSPLVGRVKGAKVTARMVKDRLDKELIGNVSLRILPTERPDAWEVQGRGELALAILVEQMRRESYELTVGKPQVVTKDIDGKLHEPVERLTIDSPEEHLGVITQLLATRKGRMEQMVNHGTGWIRMEWLVPARGLIGFRTEFLTDTRGTGILHHVFEKYEPWFGELRTRNNGSLVADRSGVVTAFAMTNLQERGTLFVEPTVEVYEGMIVGENSRSDDMDVNITKEKKLTNMRASTSDETEKLIPPRKLSLEQALEFCREDECVEVTPAAVRIRKVILDQTQRGRLAARRKHA</sequence>
<dbReference type="EC" id="3.6.5.-" evidence="3"/>
<keyword evidence="2 3" id="KW-0342">GTP-binding</keyword>
<protein>
    <recommendedName>
        <fullName evidence="3">Large ribosomal subunit assembly factor BipA</fullName>
        <ecNumber evidence="3">3.6.5.-</ecNumber>
    </recommendedName>
    <alternativeName>
        <fullName evidence="3">GTP-binding protein BipA</fullName>
    </alternativeName>
</protein>
<evidence type="ECO:0000313" key="5">
    <source>
        <dbReference type="EMBL" id="MFC7241227.1"/>
    </source>
</evidence>
<organism evidence="5 6">
    <name type="scientific">Catellatospora aurea</name>
    <dbReference type="NCBI Taxonomy" id="1337874"/>
    <lineage>
        <taxon>Bacteria</taxon>
        <taxon>Bacillati</taxon>
        <taxon>Actinomycetota</taxon>
        <taxon>Actinomycetes</taxon>
        <taxon>Micromonosporales</taxon>
        <taxon>Micromonosporaceae</taxon>
        <taxon>Catellatospora</taxon>
    </lineage>
</organism>
<comment type="subunit">
    <text evidence="3">Monomer.</text>
</comment>
<dbReference type="InterPro" id="IPR000640">
    <property type="entry name" value="EFG_V-like"/>
</dbReference>
<evidence type="ECO:0000259" key="4">
    <source>
        <dbReference type="PROSITE" id="PS51722"/>
    </source>
</evidence>
<dbReference type="InterPro" id="IPR000795">
    <property type="entry name" value="T_Tr_GTP-bd_dom"/>
</dbReference>
<dbReference type="NCBIfam" id="TIGR00231">
    <property type="entry name" value="small_GTP"/>
    <property type="match status" value="1"/>
</dbReference>
<dbReference type="InterPro" id="IPR042116">
    <property type="entry name" value="TypA/BipA_C"/>
</dbReference>
<dbReference type="SMART" id="SM00838">
    <property type="entry name" value="EFG_C"/>
    <property type="match status" value="1"/>
</dbReference>
<dbReference type="EMBL" id="JBHTAC010000001">
    <property type="protein sequence ID" value="MFC7241227.1"/>
    <property type="molecule type" value="Genomic_DNA"/>
</dbReference>
<keyword evidence="3" id="KW-0694">RNA-binding</keyword>
<dbReference type="Pfam" id="PF21018">
    <property type="entry name" value="BipA_C"/>
    <property type="match status" value="1"/>
</dbReference>
<evidence type="ECO:0000256" key="2">
    <source>
        <dbReference type="ARBA" id="ARBA00023134"/>
    </source>
</evidence>
<comment type="subcellular location">
    <subcellularLocation>
        <location evidence="3">Cytoplasm</location>
    </subcellularLocation>
    <text evidence="3">Binds to ribosomes.</text>
</comment>
<keyword evidence="3" id="KW-0690">Ribosome biogenesis</keyword>
<evidence type="ECO:0000256" key="3">
    <source>
        <dbReference type="HAMAP-Rule" id="MF_00849"/>
    </source>
</evidence>
<dbReference type="RefSeq" id="WP_376804683.1">
    <property type="nucleotide sequence ID" value="NZ_JBHTAC010000001.1"/>
</dbReference>
<dbReference type="InterPro" id="IPR031157">
    <property type="entry name" value="G_TR_CS"/>
</dbReference>
<feature type="binding site" evidence="3">
    <location>
        <begin position="17"/>
        <end position="22"/>
    </location>
    <ligand>
        <name>GTP</name>
        <dbReference type="ChEBI" id="CHEBI:37565"/>
    </ligand>
</feature>
<dbReference type="InterPro" id="IPR006298">
    <property type="entry name" value="BipA"/>
</dbReference>
<keyword evidence="1 3" id="KW-0547">Nucleotide-binding</keyword>
<dbReference type="PROSITE" id="PS51722">
    <property type="entry name" value="G_TR_2"/>
    <property type="match status" value="1"/>
</dbReference>
<dbReference type="InterPro" id="IPR047042">
    <property type="entry name" value="BipA_II"/>
</dbReference>
<dbReference type="InterPro" id="IPR027417">
    <property type="entry name" value="P-loop_NTPase"/>
</dbReference>
<keyword evidence="3" id="KW-0963">Cytoplasm</keyword>
<comment type="function">
    <text evidence="3">A 50S ribosomal subunit assembly protein with GTPase activity, required for 50S subunit assembly at low temperatures, may also play a role in translation. Binds GTP and analogs. Binds the 70S ribosome between the 30S and 50S subunits, in a similar position as ribosome-bound EF-G; it contacts a number of ribosomal proteins, both rRNAs and the A-site tRNA.</text>
</comment>
<dbReference type="CDD" id="cd01891">
    <property type="entry name" value="TypA_BipA"/>
    <property type="match status" value="1"/>
</dbReference>
<gene>
    <name evidence="5" type="primary">typA</name>
    <name evidence="3" type="synonym">bipA</name>
    <name evidence="5" type="ORF">ACFQO7_01920</name>
</gene>
<comment type="caution">
    <text evidence="5">The sequence shown here is derived from an EMBL/GenBank/DDBJ whole genome shotgun (WGS) entry which is preliminary data.</text>
</comment>
<keyword evidence="3" id="KW-0699">rRNA-binding</keyword>
<dbReference type="InterPro" id="IPR009000">
    <property type="entry name" value="Transl_B-barrel_sf"/>
</dbReference>
<feature type="binding site" evidence="3">
    <location>
        <begin position="135"/>
        <end position="138"/>
    </location>
    <ligand>
        <name>GTP</name>
        <dbReference type="ChEBI" id="CHEBI:37565"/>
    </ligand>
</feature>
<comment type="similarity">
    <text evidence="3">Belongs to the TRAFAC class translation factor GTPase superfamily. Classic translation factor GTPase family. BipA subfamily.</text>
</comment>
<keyword evidence="3" id="KW-0378">Hydrolase</keyword>
<dbReference type="SUPFAM" id="SSF54980">
    <property type="entry name" value="EF-G C-terminal domain-like"/>
    <property type="match status" value="2"/>
</dbReference>